<dbReference type="SUPFAM" id="SSF46785">
    <property type="entry name" value="Winged helix' DNA-binding domain"/>
    <property type="match status" value="1"/>
</dbReference>
<comment type="catalytic activity">
    <reaction evidence="15">
        <text>Couples ATP hydrolysis with the unwinding of duplex DNA by translocating in the 3'-5' direction.</text>
        <dbReference type="EC" id="5.6.2.4"/>
    </reaction>
</comment>
<feature type="domain" description="Helicase C-terminal" evidence="19">
    <location>
        <begin position="219"/>
        <end position="362"/>
    </location>
</feature>
<dbReference type="NCBIfam" id="TIGR01389">
    <property type="entry name" value="recQ"/>
    <property type="match status" value="1"/>
</dbReference>
<evidence type="ECO:0000256" key="12">
    <source>
        <dbReference type="ARBA" id="ARBA00023172"/>
    </source>
</evidence>
<dbReference type="InterPro" id="IPR001650">
    <property type="entry name" value="Helicase_C-like"/>
</dbReference>
<comment type="cofactor">
    <cofactor evidence="2">
        <name>Zn(2+)</name>
        <dbReference type="ChEBI" id="CHEBI:29105"/>
    </cofactor>
</comment>
<evidence type="ECO:0000256" key="15">
    <source>
        <dbReference type="ARBA" id="ARBA00034617"/>
    </source>
</evidence>
<dbReference type="Pfam" id="PF00271">
    <property type="entry name" value="Helicase_C"/>
    <property type="match status" value="1"/>
</dbReference>
<dbReference type="InterPro" id="IPR011545">
    <property type="entry name" value="DEAD/DEAH_box_helicase_dom"/>
</dbReference>
<dbReference type="SMART" id="SM00341">
    <property type="entry name" value="HRDC"/>
    <property type="match status" value="1"/>
</dbReference>
<keyword evidence="8 20" id="KW-0347">Helicase</keyword>
<dbReference type="SUPFAM" id="SSF47819">
    <property type="entry name" value="HRDC-like"/>
    <property type="match status" value="1"/>
</dbReference>
<evidence type="ECO:0000256" key="10">
    <source>
        <dbReference type="ARBA" id="ARBA00022840"/>
    </source>
</evidence>
<dbReference type="SMART" id="SM00487">
    <property type="entry name" value="DEXDc"/>
    <property type="match status" value="1"/>
</dbReference>
<dbReference type="EC" id="5.6.2.4" evidence="16"/>
<dbReference type="Pfam" id="PF00570">
    <property type="entry name" value="HRDC"/>
    <property type="match status" value="1"/>
</dbReference>
<dbReference type="GO" id="GO:0016787">
    <property type="term" value="F:hydrolase activity"/>
    <property type="evidence" value="ECO:0007669"/>
    <property type="project" value="UniProtKB-KW"/>
</dbReference>
<evidence type="ECO:0000256" key="9">
    <source>
        <dbReference type="ARBA" id="ARBA00022833"/>
    </source>
</evidence>
<dbReference type="InterPro" id="IPR036388">
    <property type="entry name" value="WH-like_DNA-bd_sf"/>
</dbReference>
<keyword evidence="9" id="KW-0862">Zinc</keyword>
<dbReference type="InterPro" id="IPR036390">
    <property type="entry name" value="WH_DNA-bd_sf"/>
</dbReference>
<keyword evidence="21" id="KW-1185">Reference proteome</keyword>
<keyword evidence="11" id="KW-0238">DNA-binding</keyword>
<organism evidence="20 21">
    <name type="scientific">Planococcus shixiaomingii</name>
    <dbReference type="NCBI Taxonomy" id="3058393"/>
    <lineage>
        <taxon>Bacteria</taxon>
        <taxon>Bacillati</taxon>
        <taxon>Bacillota</taxon>
        <taxon>Bacilli</taxon>
        <taxon>Bacillales</taxon>
        <taxon>Caryophanaceae</taxon>
        <taxon>Planococcus</taxon>
    </lineage>
</organism>
<dbReference type="SMART" id="SM00956">
    <property type="entry name" value="RQC"/>
    <property type="match status" value="1"/>
</dbReference>
<evidence type="ECO:0000313" key="21">
    <source>
        <dbReference type="Proteomes" id="UP001172055"/>
    </source>
</evidence>
<evidence type="ECO:0000259" key="18">
    <source>
        <dbReference type="PROSITE" id="PS51192"/>
    </source>
</evidence>
<dbReference type="Pfam" id="PF09382">
    <property type="entry name" value="RQC"/>
    <property type="match status" value="1"/>
</dbReference>
<dbReference type="PANTHER" id="PTHR13710:SF105">
    <property type="entry name" value="ATP-DEPENDENT DNA HELICASE Q1"/>
    <property type="match status" value="1"/>
</dbReference>
<dbReference type="GO" id="GO:0003678">
    <property type="term" value="F:DNA helicase activity"/>
    <property type="evidence" value="ECO:0007669"/>
    <property type="project" value="UniProtKB-EC"/>
</dbReference>
<evidence type="ECO:0000256" key="2">
    <source>
        <dbReference type="ARBA" id="ARBA00001947"/>
    </source>
</evidence>
<evidence type="ECO:0000256" key="8">
    <source>
        <dbReference type="ARBA" id="ARBA00022806"/>
    </source>
</evidence>
<dbReference type="InterPro" id="IPR014001">
    <property type="entry name" value="Helicase_ATP-bd"/>
</dbReference>
<keyword evidence="13" id="KW-0234">DNA repair</keyword>
<dbReference type="CDD" id="cd18794">
    <property type="entry name" value="SF2_C_RecQ"/>
    <property type="match status" value="1"/>
</dbReference>
<evidence type="ECO:0000256" key="16">
    <source>
        <dbReference type="NCBIfam" id="TIGR01389"/>
    </source>
</evidence>
<keyword evidence="7 20" id="KW-0378">Hydrolase</keyword>
<evidence type="ECO:0000259" key="19">
    <source>
        <dbReference type="PROSITE" id="PS51194"/>
    </source>
</evidence>
<evidence type="ECO:0000256" key="13">
    <source>
        <dbReference type="ARBA" id="ARBA00023204"/>
    </source>
</evidence>
<dbReference type="Gene3D" id="3.40.50.300">
    <property type="entry name" value="P-loop containing nucleotide triphosphate hydrolases"/>
    <property type="match status" value="2"/>
</dbReference>
<dbReference type="PROSITE" id="PS51194">
    <property type="entry name" value="HELICASE_CTER"/>
    <property type="match status" value="1"/>
</dbReference>
<sequence>MLEEARKLLQSYFGYETFRTGQEQAISQVFEGHNSICVMPTGGGKSMCYQIPALVMDGTTIVISPLISLMKDQVDALTAAGIPAAYINSSLDFDEVRETLHNVQQGAIKLLYIAPERLDSQIFLDELQGVHVPLIAVDEAHCISQWGHDFRPSYRLISRMMELFPNNPTVLALTATATPQVREDICRILAIDEEHTVMTGFERANLTFSVVRGQDRERFVKEYVEKNKKEAGIIYAATRKTVDSVHEMLVKKGIKAAKYHAGMPDQERKTGQEQFLNDEVTVMVATNAFGMGIDKSNIRYVIHYQLPKNMESYYQEAGRAGRDGLPSECFVLYASQDVQTQRFLIDQAQDPSRIPGELVKLQGMVDYCHTENCLQQFIIHYFGDMSAEPCGRCGSCLDERESMDVTKDVQMVLSCVVRMGQKFGKMLTAQVLTGSCNKKVLEFGFDKLSTYGILKHQSAKEVSNLMEFMISQDLLAVEQGAYPTIYVPDGGRDVLLGKRKVLRKGAVVTKQLSENDPLFEELRKVRKELADEAGVPPFVIFSDKALQDMCSRRPKTADSFLEVNGVGANKLEKYGDAFLEAIRLFEKNES</sequence>
<dbReference type="Gene3D" id="1.10.150.80">
    <property type="entry name" value="HRDC domain"/>
    <property type="match status" value="1"/>
</dbReference>
<protein>
    <recommendedName>
        <fullName evidence="16">DNA helicase RecQ</fullName>
        <ecNumber evidence="16">5.6.2.4</ecNumber>
    </recommendedName>
</protein>
<dbReference type="InterPro" id="IPR006293">
    <property type="entry name" value="DNA_helicase_ATP-dep_RecQ_bac"/>
</dbReference>
<comment type="similarity">
    <text evidence="3">Belongs to the helicase family. RecQ subfamily.</text>
</comment>
<dbReference type="SUPFAM" id="SSF52540">
    <property type="entry name" value="P-loop containing nucleoside triphosphate hydrolases"/>
    <property type="match status" value="1"/>
</dbReference>
<evidence type="ECO:0000256" key="3">
    <source>
        <dbReference type="ARBA" id="ARBA00005446"/>
    </source>
</evidence>
<proteinExistence type="inferred from homology"/>
<keyword evidence="12" id="KW-0233">DNA recombination</keyword>
<name>A0ABT8N2F2_9BACL</name>
<feature type="domain" description="HRDC" evidence="17">
    <location>
        <begin position="512"/>
        <end position="590"/>
    </location>
</feature>
<dbReference type="CDD" id="cd17920">
    <property type="entry name" value="DEXHc_RecQ"/>
    <property type="match status" value="1"/>
</dbReference>
<keyword evidence="4" id="KW-0479">Metal-binding</keyword>
<comment type="cofactor">
    <cofactor evidence="1">
        <name>Mg(2+)</name>
        <dbReference type="ChEBI" id="CHEBI:18420"/>
    </cofactor>
</comment>
<gene>
    <name evidence="20" type="primary">recQ</name>
    <name evidence="20" type="ORF">QWY14_09675</name>
</gene>
<dbReference type="InterPro" id="IPR018982">
    <property type="entry name" value="RQC_domain"/>
</dbReference>
<evidence type="ECO:0000256" key="1">
    <source>
        <dbReference type="ARBA" id="ARBA00001946"/>
    </source>
</evidence>
<dbReference type="RefSeq" id="WP_301723592.1">
    <property type="nucleotide sequence ID" value="NZ_JAUJWV010000001.1"/>
</dbReference>
<reference evidence="20 21" key="1">
    <citation type="submission" date="2023-06" db="EMBL/GenBank/DDBJ databases">
        <title>Novel species in genus Planococcus.</title>
        <authorList>
            <person name="Ning S."/>
        </authorList>
    </citation>
    <scope>NUCLEOTIDE SEQUENCE [LARGE SCALE GENOMIC DNA]</scope>
    <source>
        <strain evidence="20 21">N028</strain>
    </source>
</reference>
<evidence type="ECO:0000256" key="4">
    <source>
        <dbReference type="ARBA" id="ARBA00022723"/>
    </source>
</evidence>
<accession>A0ABT8N2F2</accession>
<keyword evidence="14" id="KW-0413">Isomerase</keyword>
<dbReference type="PANTHER" id="PTHR13710">
    <property type="entry name" value="DNA HELICASE RECQ FAMILY MEMBER"/>
    <property type="match status" value="1"/>
</dbReference>
<dbReference type="InterPro" id="IPR044876">
    <property type="entry name" value="HRDC_dom_sf"/>
</dbReference>
<comment type="caution">
    <text evidence="20">The sequence shown here is derived from an EMBL/GenBank/DDBJ whole genome shotgun (WGS) entry which is preliminary data.</text>
</comment>
<dbReference type="InterPro" id="IPR010997">
    <property type="entry name" value="HRDC-like_sf"/>
</dbReference>
<keyword evidence="5" id="KW-0547">Nucleotide-binding</keyword>
<evidence type="ECO:0000256" key="5">
    <source>
        <dbReference type="ARBA" id="ARBA00022741"/>
    </source>
</evidence>
<dbReference type="PROSITE" id="PS51192">
    <property type="entry name" value="HELICASE_ATP_BIND_1"/>
    <property type="match status" value="1"/>
</dbReference>
<dbReference type="EMBL" id="JAUJWV010000001">
    <property type="protein sequence ID" value="MDN7242068.1"/>
    <property type="molecule type" value="Genomic_DNA"/>
</dbReference>
<feature type="domain" description="Helicase ATP-binding" evidence="18">
    <location>
        <begin position="26"/>
        <end position="195"/>
    </location>
</feature>
<evidence type="ECO:0000313" key="20">
    <source>
        <dbReference type="EMBL" id="MDN7242068.1"/>
    </source>
</evidence>
<evidence type="ECO:0000259" key="17">
    <source>
        <dbReference type="PROSITE" id="PS50967"/>
    </source>
</evidence>
<evidence type="ECO:0000256" key="14">
    <source>
        <dbReference type="ARBA" id="ARBA00023235"/>
    </source>
</evidence>
<dbReference type="Pfam" id="PF00270">
    <property type="entry name" value="DEAD"/>
    <property type="match status" value="1"/>
</dbReference>
<dbReference type="InterPro" id="IPR004589">
    <property type="entry name" value="DNA_helicase_ATP-dep_RecQ"/>
</dbReference>
<evidence type="ECO:0000256" key="7">
    <source>
        <dbReference type="ARBA" id="ARBA00022801"/>
    </source>
</evidence>
<dbReference type="NCBIfam" id="TIGR00614">
    <property type="entry name" value="recQ_fam"/>
    <property type="match status" value="1"/>
</dbReference>
<dbReference type="PROSITE" id="PS50967">
    <property type="entry name" value="HRDC"/>
    <property type="match status" value="1"/>
</dbReference>
<dbReference type="Gene3D" id="1.10.10.10">
    <property type="entry name" value="Winged helix-like DNA-binding domain superfamily/Winged helix DNA-binding domain"/>
    <property type="match status" value="1"/>
</dbReference>
<dbReference type="Proteomes" id="UP001172055">
    <property type="component" value="Unassembled WGS sequence"/>
</dbReference>
<dbReference type="InterPro" id="IPR002121">
    <property type="entry name" value="HRDC_dom"/>
</dbReference>
<evidence type="ECO:0000256" key="11">
    <source>
        <dbReference type="ARBA" id="ARBA00023125"/>
    </source>
</evidence>
<dbReference type="InterPro" id="IPR027417">
    <property type="entry name" value="P-loop_NTPase"/>
</dbReference>
<keyword evidence="10" id="KW-0067">ATP-binding</keyword>
<evidence type="ECO:0000256" key="6">
    <source>
        <dbReference type="ARBA" id="ARBA00022763"/>
    </source>
</evidence>
<dbReference type="Pfam" id="PF16124">
    <property type="entry name" value="RecQ_Zn_bind"/>
    <property type="match status" value="1"/>
</dbReference>
<dbReference type="InterPro" id="IPR032284">
    <property type="entry name" value="RecQ_Zn-bd"/>
</dbReference>
<keyword evidence="6" id="KW-0227">DNA damage</keyword>
<dbReference type="SMART" id="SM00490">
    <property type="entry name" value="HELICc"/>
    <property type="match status" value="1"/>
</dbReference>